<accession>A0A016V093</accession>
<keyword evidence="2" id="KW-1185">Reference proteome</keyword>
<comment type="caution">
    <text evidence="1">The sequence shown here is derived from an EMBL/GenBank/DDBJ whole genome shotgun (WGS) entry which is preliminary data.</text>
</comment>
<gene>
    <name evidence="1" type="primary">Acey_s0022.g475</name>
    <name evidence="1" type="ORF">Y032_0022g475</name>
</gene>
<sequence>MGFSLRIVHNEQSYGGAALPTRHRVYFADFKGGTDGIVQVMDPGTGPLREFLTSGNESVSNSLLCF</sequence>
<reference evidence="2" key="1">
    <citation type="journal article" date="2015" name="Nat. Genet.">
        <title>The genome and transcriptome of the zoonotic hookworm Ancylostoma ceylanicum identify infection-specific gene families.</title>
        <authorList>
            <person name="Schwarz E.M."/>
            <person name="Hu Y."/>
            <person name="Antoshechkin I."/>
            <person name="Miller M.M."/>
            <person name="Sternberg P.W."/>
            <person name="Aroian R.V."/>
        </authorList>
    </citation>
    <scope>NUCLEOTIDE SEQUENCE</scope>
    <source>
        <strain evidence="2">HY135</strain>
    </source>
</reference>
<dbReference type="Proteomes" id="UP000024635">
    <property type="component" value="Unassembled WGS sequence"/>
</dbReference>
<protein>
    <submittedName>
        <fullName evidence="1">Uncharacterized protein</fullName>
    </submittedName>
</protein>
<evidence type="ECO:0000313" key="2">
    <source>
        <dbReference type="Proteomes" id="UP000024635"/>
    </source>
</evidence>
<dbReference type="EMBL" id="JARK01001358">
    <property type="protein sequence ID" value="EYC20148.1"/>
    <property type="molecule type" value="Genomic_DNA"/>
</dbReference>
<organism evidence="1 2">
    <name type="scientific">Ancylostoma ceylanicum</name>
    <dbReference type="NCBI Taxonomy" id="53326"/>
    <lineage>
        <taxon>Eukaryota</taxon>
        <taxon>Metazoa</taxon>
        <taxon>Ecdysozoa</taxon>
        <taxon>Nematoda</taxon>
        <taxon>Chromadorea</taxon>
        <taxon>Rhabditida</taxon>
        <taxon>Rhabditina</taxon>
        <taxon>Rhabditomorpha</taxon>
        <taxon>Strongyloidea</taxon>
        <taxon>Ancylostomatidae</taxon>
        <taxon>Ancylostomatinae</taxon>
        <taxon>Ancylostoma</taxon>
    </lineage>
</organism>
<name>A0A016V093_9BILA</name>
<proteinExistence type="predicted"/>
<evidence type="ECO:0000313" key="1">
    <source>
        <dbReference type="EMBL" id="EYC20148.1"/>
    </source>
</evidence>
<dbReference type="AlphaFoldDB" id="A0A016V093"/>